<dbReference type="SUPFAM" id="SSF103256">
    <property type="entry name" value="Hypothetical protein TM0160"/>
    <property type="match status" value="1"/>
</dbReference>
<dbReference type="Gene3D" id="3.10.690.10">
    <property type="entry name" value="Bifunctional nuclease domain"/>
    <property type="match status" value="1"/>
</dbReference>
<proteinExistence type="predicted"/>
<evidence type="ECO:0000259" key="1">
    <source>
        <dbReference type="PROSITE" id="PS51658"/>
    </source>
</evidence>
<reference evidence="2 3" key="1">
    <citation type="submission" date="2020-07" db="EMBL/GenBank/DDBJ databases">
        <title>Sequencing the genomes of 1000 actinobacteria strains.</title>
        <authorList>
            <person name="Klenk H.-P."/>
        </authorList>
    </citation>
    <scope>NUCLEOTIDE SEQUENCE [LARGE SCALE GENOMIC DNA]</scope>
    <source>
        <strain evidence="2 3">DSM 44749</strain>
    </source>
</reference>
<sequence>MPQVRVKAVGTDAATTDRVVLLEETSGSGRIVVVAVGEAEALAAAAALEGVQSARPGTHRLIGAVLRAAGRRLVRVRVHTLRDAVFHAELDLDDGTRVDSRTSDAVVLALLLGADIVVADAVLTVAGVDPSTVVVEGLGSGSGELEAFRRFLDTATPDDFDEPPR</sequence>
<dbReference type="AlphaFoldDB" id="A0A852W2E6"/>
<accession>A0A852W2E6</accession>
<evidence type="ECO:0000313" key="2">
    <source>
        <dbReference type="EMBL" id="NYG00126.1"/>
    </source>
</evidence>
<name>A0A852W2E6_PSEA5</name>
<gene>
    <name evidence="2" type="ORF">HDA37_000411</name>
</gene>
<keyword evidence="3" id="KW-1185">Reference proteome</keyword>
<feature type="domain" description="BFN" evidence="1">
    <location>
        <begin position="1"/>
        <end position="130"/>
    </location>
</feature>
<dbReference type="Proteomes" id="UP000549695">
    <property type="component" value="Unassembled WGS sequence"/>
</dbReference>
<dbReference type="GO" id="GO:0004518">
    <property type="term" value="F:nuclease activity"/>
    <property type="evidence" value="ECO:0007669"/>
    <property type="project" value="InterPro"/>
</dbReference>
<dbReference type="EMBL" id="JACCCZ010000001">
    <property type="protein sequence ID" value="NYG00126.1"/>
    <property type="molecule type" value="Genomic_DNA"/>
</dbReference>
<dbReference type="RefSeq" id="WP_179760019.1">
    <property type="nucleotide sequence ID" value="NZ_BAAAJZ010000011.1"/>
</dbReference>
<comment type="caution">
    <text evidence="2">The sequence shown here is derived from an EMBL/GenBank/DDBJ whole genome shotgun (WGS) entry which is preliminary data.</text>
</comment>
<dbReference type="InterPro" id="IPR036104">
    <property type="entry name" value="BFN_sf"/>
</dbReference>
<protein>
    <recommendedName>
        <fullName evidence="1">BFN domain-containing protein</fullName>
    </recommendedName>
</protein>
<organism evidence="2 3">
    <name type="scientific">Pseudonocardia alni</name>
    <name type="common">Amycolata alni</name>
    <dbReference type="NCBI Taxonomy" id="33907"/>
    <lineage>
        <taxon>Bacteria</taxon>
        <taxon>Bacillati</taxon>
        <taxon>Actinomycetota</taxon>
        <taxon>Actinomycetes</taxon>
        <taxon>Pseudonocardiales</taxon>
        <taxon>Pseudonocardiaceae</taxon>
        <taxon>Pseudonocardia</taxon>
    </lineage>
</organism>
<dbReference type="GeneID" id="98050243"/>
<dbReference type="Pfam" id="PF02577">
    <property type="entry name" value="BFN_dom"/>
    <property type="match status" value="1"/>
</dbReference>
<dbReference type="InterPro" id="IPR003729">
    <property type="entry name" value="Bi_nuclease_dom"/>
</dbReference>
<evidence type="ECO:0000313" key="3">
    <source>
        <dbReference type="Proteomes" id="UP000549695"/>
    </source>
</evidence>
<dbReference type="PROSITE" id="PS51658">
    <property type="entry name" value="BFN"/>
    <property type="match status" value="1"/>
</dbReference>